<dbReference type="PROSITE" id="PS51830">
    <property type="entry name" value="FIIND"/>
    <property type="match status" value="1"/>
</dbReference>
<evidence type="ECO:0000259" key="3">
    <source>
        <dbReference type="PROSITE" id="PS51830"/>
    </source>
</evidence>
<protein>
    <submittedName>
        <fullName evidence="4">NACHT, LRR and PYD domains-containing protein 1b allele 2-like</fullName>
    </submittedName>
</protein>
<gene>
    <name evidence="4" type="ORF">DAT39_013719</name>
</gene>
<evidence type="ECO:0000313" key="5">
    <source>
        <dbReference type="Proteomes" id="UP000727407"/>
    </source>
</evidence>
<keyword evidence="2" id="KW-0963">Cytoplasm</keyword>
<evidence type="ECO:0000256" key="2">
    <source>
        <dbReference type="ARBA" id="ARBA00022490"/>
    </source>
</evidence>
<proteinExistence type="predicted"/>
<evidence type="ECO:0000313" key="4">
    <source>
        <dbReference type="EMBL" id="KAF5896566.1"/>
    </source>
</evidence>
<comment type="subcellular location">
    <subcellularLocation>
        <location evidence="1">Cytoplasm</location>
        <location evidence="1">Cytosol</location>
    </subcellularLocation>
</comment>
<organism evidence="4 5">
    <name type="scientific">Clarias magur</name>
    <name type="common">Asian catfish</name>
    <name type="synonym">Macropteronotus magur</name>
    <dbReference type="NCBI Taxonomy" id="1594786"/>
    <lineage>
        <taxon>Eukaryota</taxon>
        <taxon>Metazoa</taxon>
        <taxon>Chordata</taxon>
        <taxon>Craniata</taxon>
        <taxon>Vertebrata</taxon>
        <taxon>Euteleostomi</taxon>
        <taxon>Actinopterygii</taxon>
        <taxon>Neopterygii</taxon>
        <taxon>Teleostei</taxon>
        <taxon>Ostariophysi</taxon>
        <taxon>Siluriformes</taxon>
        <taxon>Clariidae</taxon>
        <taxon>Clarias</taxon>
    </lineage>
</organism>
<evidence type="ECO:0000256" key="1">
    <source>
        <dbReference type="ARBA" id="ARBA00004514"/>
    </source>
</evidence>
<dbReference type="GO" id="GO:0005829">
    <property type="term" value="C:cytosol"/>
    <property type="evidence" value="ECO:0007669"/>
    <property type="project" value="UniProtKB-SubCell"/>
</dbReference>
<comment type="caution">
    <text evidence="4">The sequence shown here is derived from an EMBL/GenBank/DDBJ whole genome shotgun (WGS) entry which is preliminary data.</text>
</comment>
<feature type="non-terminal residue" evidence="4">
    <location>
        <position position="70"/>
    </location>
</feature>
<feature type="non-terminal residue" evidence="4">
    <location>
        <position position="1"/>
    </location>
</feature>
<reference evidence="4" key="1">
    <citation type="submission" date="2020-07" db="EMBL/GenBank/DDBJ databases">
        <title>Clarias magur genome sequencing, assembly and annotation.</title>
        <authorList>
            <person name="Kushwaha B."/>
            <person name="Kumar R."/>
            <person name="Das P."/>
            <person name="Joshi C.G."/>
            <person name="Kumar D."/>
            <person name="Nagpure N.S."/>
            <person name="Pandey M."/>
            <person name="Agarwal S."/>
            <person name="Srivastava S."/>
            <person name="Singh M."/>
            <person name="Sahoo L."/>
            <person name="Jayasankar P."/>
            <person name="Meher P.K."/>
            <person name="Koringa P.G."/>
            <person name="Iquebal M.A."/>
            <person name="Das S.P."/>
            <person name="Bit A."/>
            <person name="Patnaik S."/>
            <person name="Patel N."/>
            <person name="Shah T.M."/>
            <person name="Hinsu A."/>
            <person name="Jena J.K."/>
        </authorList>
    </citation>
    <scope>NUCLEOTIDE SEQUENCE</scope>
    <source>
        <strain evidence="4">CIFAMagur01</strain>
        <tissue evidence="4">Testis</tissue>
    </source>
</reference>
<dbReference type="InterPro" id="IPR025307">
    <property type="entry name" value="FIIND_dom"/>
</dbReference>
<dbReference type="OrthoDB" id="8891580at2759"/>
<sequence>FLCPHAGQFICKFTNLVFDMEGKGEVLYRIVPWDDSVLDGLGQKEPAGPLYSIECLEVSIRHLHFPHCET</sequence>
<dbReference type="EMBL" id="QNUK01000271">
    <property type="protein sequence ID" value="KAF5896566.1"/>
    <property type="molecule type" value="Genomic_DNA"/>
</dbReference>
<accession>A0A8J4X0U9</accession>
<feature type="domain" description="FIIND" evidence="3">
    <location>
        <begin position="1"/>
        <end position="70"/>
    </location>
</feature>
<dbReference type="AlphaFoldDB" id="A0A8J4X0U9"/>
<keyword evidence="5" id="KW-1185">Reference proteome</keyword>
<dbReference type="Proteomes" id="UP000727407">
    <property type="component" value="Unassembled WGS sequence"/>
</dbReference>
<dbReference type="Pfam" id="PF13553">
    <property type="entry name" value="FIIND"/>
    <property type="match status" value="1"/>
</dbReference>
<name>A0A8J4X0U9_CLAMG</name>